<dbReference type="EMBL" id="BPLQ01010665">
    <property type="protein sequence ID" value="GIY52368.1"/>
    <property type="molecule type" value="Genomic_DNA"/>
</dbReference>
<keyword evidence="3" id="KW-1185">Reference proteome</keyword>
<organism evidence="2 3">
    <name type="scientific">Caerostris darwini</name>
    <dbReference type="NCBI Taxonomy" id="1538125"/>
    <lineage>
        <taxon>Eukaryota</taxon>
        <taxon>Metazoa</taxon>
        <taxon>Ecdysozoa</taxon>
        <taxon>Arthropoda</taxon>
        <taxon>Chelicerata</taxon>
        <taxon>Arachnida</taxon>
        <taxon>Araneae</taxon>
        <taxon>Araneomorphae</taxon>
        <taxon>Entelegynae</taxon>
        <taxon>Araneoidea</taxon>
        <taxon>Araneidae</taxon>
        <taxon>Caerostris</taxon>
    </lineage>
</organism>
<accession>A0AAV4U3K7</accession>
<reference evidence="2 3" key="1">
    <citation type="submission" date="2021-06" db="EMBL/GenBank/DDBJ databases">
        <title>Caerostris darwini draft genome.</title>
        <authorList>
            <person name="Kono N."/>
            <person name="Arakawa K."/>
        </authorList>
    </citation>
    <scope>NUCLEOTIDE SEQUENCE [LARGE SCALE GENOMIC DNA]</scope>
</reference>
<evidence type="ECO:0000313" key="2">
    <source>
        <dbReference type="EMBL" id="GIY52368.1"/>
    </source>
</evidence>
<evidence type="ECO:0000313" key="3">
    <source>
        <dbReference type="Proteomes" id="UP001054837"/>
    </source>
</evidence>
<gene>
    <name evidence="1" type="ORF">CDAR_199141</name>
    <name evidence="2" type="ORF">CDAR_556311</name>
</gene>
<proteinExistence type="predicted"/>
<evidence type="ECO:0000313" key="1">
    <source>
        <dbReference type="EMBL" id="GIY24820.1"/>
    </source>
</evidence>
<sequence length="101" mass="11617">MSVLCFGNIVSSGTFRGHHHKFSYLCFSMVSITHNSQTRGVKSPTLRLNWGNKWIRESRDYFSTASLSSFPMKKPHGSNCDDKLQRGLNVHPEKQVRYRAQ</sequence>
<name>A0AAV4U3K7_9ARAC</name>
<evidence type="ECO:0008006" key="4">
    <source>
        <dbReference type="Google" id="ProtNLM"/>
    </source>
</evidence>
<protein>
    <recommendedName>
        <fullName evidence="4">Ycf15</fullName>
    </recommendedName>
</protein>
<comment type="caution">
    <text evidence="2">The sequence shown here is derived from an EMBL/GenBank/DDBJ whole genome shotgun (WGS) entry which is preliminary data.</text>
</comment>
<dbReference type="EMBL" id="BPLQ01006745">
    <property type="protein sequence ID" value="GIY24820.1"/>
    <property type="molecule type" value="Genomic_DNA"/>
</dbReference>
<dbReference type="AlphaFoldDB" id="A0AAV4U3K7"/>
<dbReference type="Proteomes" id="UP001054837">
    <property type="component" value="Unassembled WGS sequence"/>
</dbReference>